<evidence type="ECO:0000259" key="6">
    <source>
        <dbReference type="Pfam" id="PF01137"/>
    </source>
</evidence>
<dbReference type="GO" id="GO:0005730">
    <property type="term" value="C:nucleolus"/>
    <property type="evidence" value="ECO:0007669"/>
    <property type="project" value="UniProtKB-SubCell"/>
</dbReference>
<evidence type="ECO:0000256" key="3">
    <source>
        <dbReference type="ARBA" id="ARBA00022517"/>
    </source>
</evidence>
<evidence type="ECO:0000256" key="1">
    <source>
        <dbReference type="ARBA" id="ARBA00004604"/>
    </source>
</evidence>
<name>A0A507C5A0_9FUNG</name>
<keyword evidence="3" id="KW-0690">Ribosome biogenesis</keyword>
<evidence type="ECO:0000313" key="9">
    <source>
        <dbReference type="Proteomes" id="UP000319731"/>
    </source>
</evidence>
<dbReference type="PANTHER" id="PTHR11096">
    <property type="entry name" value="RNA 3' TERMINAL PHOSPHATE CYCLASE"/>
    <property type="match status" value="1"/>
</dbReference>
<organism evidence="8 9">
    <name type="scientific">Synchytrium microbalum</name>
    <dbReference type="NCBI Taxonomy" id="1806994"/>
    <lineage>
        <taxon>Eukaryota</taxon>
        <taxon>Fungi</taxon>
        <taxon>Fungi incertae sedis</taxon>
        <taxon>Chytridiomycota</taxon>
        <taxon>Chytridiomycota incertae sedis</taxon>
        <taxon>Chytridiomycetes</taxon>
        <taxon>Synchytriales</taxon>
        <taxon>Synchytriaceae</taxon>
        <taxon>Synchytrium</taxon>
    </lineage>
</organism>
<dbReference type="InterPro" id="IPR016443">
    <property type="entry name" value="RNA3'_term_phos_cyc_type_2"/>
</dbReference>
<protein>
    <recommendedName>
        <fullName evidence="10">18S rRNA biogenesis protein RCL1</fullName>
    </recommendedName>
</protein>
<dbReference type="NCBIfam" id="TIGR03400">
    <property type="entry name" value="18S_RNA_Rcl1p"/>
    <property type="match status" value="1"/>
</dbReference>
<dbReference type="Pfam" id="PF01137">
    <property type="entry name" value="RTC"/>
    <property type="match status" value="1"/>
</dbReference>
<dbReference type="GO" id="GO:0004521">
    <property type="term" value="F:RNA endonuclease activity"/>
    <property type="evidence" value="ECO:0007669"/>
    <property type="project" value="TreeGrafter"/>
</dbReference>
<feature type="domain" description="RNA 3'-terminal phosphate cyclase" evidence="6">
    <location>
        <begin position="12"/>
        <end position="393"/>
    </location>
</feature>
<dbReference type="CDD" id="cd00875">
    <property type="entry name" value="RNA_Cyclase_Class_I"/>
    <property type="match status" value="1"/>
</dbReference>
<dbReference type="Pfam" id="PF05189">
    <property type="entry name" value="RTC_insert"/>
    <property type="match status" value="1"/>
</dbReference>
<dbReference type="Gene3D" id="3.65.10.20">
    <property type="entry name" value="RNA 3'-terminal phosphate cyclase domain"/>
    <property type="match status" value="2"/>
</dbReference>
<evidence type="ECO:0000259" key="7">
    <source>
        <dbReference type="Pfam" id="PF05189"/>
    </source>
</evidence>
<dbReference type="RefSeq" id="XP_031026944.1">
    <property type="nucleotide sequence ID" value="XM_031167094.1"/>
</dbReference>
<dbReference type="EMBL" id="QEAO01000004">
    <property type="protein sequence ID" value="TPX36730.1"/>
    <property type="molecule type" value="Genomic_DNA"/>
</dbReference>
<dbReference type="InterPro" id="IPR023797">
    <property type="entry name" value="RNA3'_phos_cyclase_dom"/>
</dbReference>
<comment type="subcellular location">
    <subcellularLocation>
        <location evidence="1">Nucleus</location>
        <location evidence="1">Nucleolus</location>
    </subcellularLocation>
</comment>
<reference evidence="8 9" key="1">
    <citation type="journal article" date="2019" name="Sci. Rep.">
        <title>Comparative genomics of chytrid fungi reveal insights into the obligate biotrophic and pathogenic lifestyle of Synchytrium endobioticum.</title>
        <authorList>
            <person name="van de Vossenberg B.T.L.H."/>
            <person name="Warris S."/>
            <person name="Nguyen H.D.T."/>
            <person name="van Gent-Pelzer M.P.E."/>
            <person name="Joly D.L."/>
            <person name="van de Geest H.C."/>
            <person name="Bonants P.J.M."/>
            <person name="Smith D.S."/>
            <person name="Levesque C.A."/>
            <person name="van der Lee T.A.J."/>
        </authorList>
    </citation>
    <scope>NUCLEOTIDE SEQUENCE [LARGE SCALE GENOMIC DNA]</scope>
    <source>
        <strain evidence="8 9">JEL517</strain>
    </source>
</reference>
<keyword evidence="4" id="KW-0539">Nucleus</keyword>
<evidence type="ECO:0000313" key="8">
    <source>
        <dbReference type="EMBL" id="TPX36730.1"/>
    </source>
</evidence>
<dbReference type="InterPro" id="IPR000228">
    <property type="entry name" value="RNA3'_term_phos_cyc"/>
</dbReference>
<feature type="domain" description="RNA 3'-terminal phosphate cyclase insert" evidence="7">
    <location>
        <begin position="181"/>
        <end position="258"/>
    </location>
</feature>
<evidence type="ECO:0008006" key="10">
    <source>
        <dbReference type="Google" id="ProtNLM"/>
    </source>
</evidence>
<dbReference type="Proteomes" id="UP000319731">
    <property type="component" value="Unassembled WGS sequence"/>
</dbReference>
<keyword evidence="9" id="KW-1185">Reference proteome</keyword>
<dbReference type="GeneID" id="42002391"/>
<dbReference type="GO" id="GO:0000479">
    <property type="term" value="P:endonucleolytic cleavage of tricistronic rRNA transcript (SSU-rRNA, 5.8S rRNA, LSU-rRNA)"/>
    <property type="evidence" value="ECO:0007669"/>
    <property type="project" value="TreeGrafter"/>
</dbReference>
<dbReference type="InterPro" id="IPR013791">
    <property type="entry name" value="RNA3'-term_phos_cycl_insert"/>
</dbReference>
<dbReference type="InterPro" id="IPR037136">
    <property type="entry name" value="RNA3'_phos_cyclase_dom_sf"/>
</dbReference>
<evidence type="ECO:0000256" key="4">
    <source>
        <dbReference type="ARBA" id="ARBA00023242"/>
    </source>
</evidence>
<dbReference type="SUPFAM" id="SSF55205">
    <property type="entry name" value="EPT/RTPC-like"/>
    <property type="match status" value="1"/>
</dbReference>
<evidence type="ECO:0000256" key="5">
    <source>
        <dbReference type="SAM" id="MobiDB-lite"/>
    </source>
</evidence>
<dbReference type="InterPro" id="IPR013792">
    <property type="entry name" value="RNA3'P_cycl/enolpyr_Trfase_a/b"/>
</dbReference>
<accession>A0A507C5A0</accession>
<evidence type="ECO:0000256" key="2">
    <source>
        <dbReference type="ARBA" id="ARBA00007089"/>
    </source>
</evidence>
<dbReference type="InterPro" id="IPR020719">
    <property type="entry name" value="RNA3'_term_phos_cycl-like_CS"/>
</dbReference>
<dbReference type="OrthoDB" id="1911237at2759"/>
<gene>
    <name evidence="8" type="ORF">SmJEL517_g01166</name>
</gene>
<dbReference type="AlphaFoldDB" id="A0A507C5A0"/>
<comment type="similarity">
    <text evidence="2">Belongs to the RNA 3'-terminal cyclase family. Type 2 subfamily.</text>
</comment>
<proteinExistence type="inferred from homology"/>
<dbReference type="STRING" id="1806994.A0A507C5A0"/>
<comment type="caution">
    <text evidence="8">The sequence shown here is derived from an EMBL/GenBank/DDBJ whole genome shotgun (WGS) entry which is preliminary data.</text>
</comment>
<sequence>MVGFAMVQVETSKSFRQRLLLSTLSGKAVRIGSIREDEDTPGLRDYEISYLRLLEKVTNGCVIEISYSGTTVVYRPGVITGGKFTHDCPNSRGIGYFLEPLIALAPFAKTPLAVTLNGVTNDNLDVSVDTLRTVTLPQLKRFGIEDGLELKISKRGASPNGGGQVFFRCPTVRQLKTLQLTEEGTIKRIRGIAYATRLSPQMANRVVESARSLLTRYIPDVYIYTDVYKGPDSGNSPGYALTLVAESTTDVLLSAECAFRPRPAPKSDMMIPALTSDKPHNNHHQYQHNNDPQYPSPPGSPAQPKIITEVVADSLQNDYAFPTPEDLGIRTARLLLQEIKKGGCVDTISQWMVLLFMAMGPEDVGKVRLGALSTFTQSYLRDIQKFLGVTFKITPDQETRTVLLSCVGSGSLNVSKSAS</sequence>
<dbReference type="PANTHER" id="PTHR11096:SF1">
    <property type="entry name" value="RNA 3'-TERMINAL PHOSPHATE CYCLASE-LIKE PROTEIN"/>
    <property type="match status" value="1"/>
</dbReference>
<dbReference type="PROSITE" id="PS01287">
    <property type="entry name" value="RTC"/>
    <property type="match status" value="1"/>
</dbReference>
<feature type="region of interest" description="Disordered" evidence="5">
    <location>
        <begin position="264"/>
        <end position="303"/>
    </location>
</feature>